<evidence type="ECO:0000256" key="8">
    <source>
        <dbReference type="ARBA" id="ARBA00022448"/>
    </source>
</evidence>
<comment type="similarity">
    <text evidence="5 17">Belongs to the PEP-utilizing enzyme family.</text>
</comment>
<keyword evidence="11 17" id="KW-0808">Transferase</keyword>
<feature type="binding site" evidence="19">
    <location>
        <begin position="479"/>
        <end position="480"/>
    </location>
    <ligand>
        <name>phosphoenolpyruvate</name>
        <dbReference type="ChEBI" id="CHEBI:58702"/>
    </ligand>
</feature>
<dbReference type="GO" id="GO:0046872">
    <property type="term" value="F:metal ion binding"/>
    <property type="evidence" value="ECO:0007669"/>
    <property type="project" value="UniProtKB-KW"/>
</dbReference>
<dbReference type="InterPro" id="IPR050499">
    <property type="entry name" value="PEP-utilizing_PTS_enzyme"/>
</dbReference>
<evidence type="ECO:0000256" key="20">
    <source>
        <dbReference type="PIRSR" id="PIRSR000732-3"/>
    </source>
</evidence>
<dbReference type="InterPro" id="IPR000121">
    <property type="entry name" value="PEP_util_C"/>
</dbReference>
<proteinExistence type="inferred from homology"/>
<keyword evidence="25" id="KW-1185">Reference proteome</keyword>
<dbReference type="InterPro" id="IPR008279">
    <property type="entry name" value="PEP-util_enz_mobile_dom"/>
</dbReference>
<feature type="binding site" evidence="19">
    <location>
        <position position="361"/>
    </location>
    <ligand>
        <name>phosphoenolpyruvate</name>
        <dbReference type="ChEBI" id="CHEBI:58702"/>
    </ligand>
</feature>
<comment type="catalytic activity">
    <reaction evidence="1 17">
        <text>L-histidyl-[protein] + phosphoenolpyruvate = N(pros)-phospho-L-histidyl-[protein] + pyruvate</text>
        <dbReference type="Rhea" id="RHEA:23880"/>
        <dbReference type="Rhea" id="RHEA-COMP:9745"/>
        <dbReference type="Rhea" id="RHEA-COMP:9746"/>
        <dbReference type="ChEBI" id="CHEBI:15361"/>
        <dbReference type="ChEBI" id="CHEBI:29979"/>
        <dbReference type="ChEBI" id="CHEBI:58702"/>
        <dbReference type="ChEBI" id="CHEBI:64837"/>
        <dbReference type="EC" id="2.7.3.9"/>
    </reaction>
</comment>
<dbReference type="eggNOG" id="COG1080">
    <property type="taxonomic scope" value="Bacteria"/>
</dbReference>
<feature type="binding site" evidence="20">
    <location>
        <position position="456"/>
    </location>
    <ligand>
        <name>Mg(2+)</name>
        <dbReference type="ChEBI" id="CHEBI:18420"/>
    </ligand>
</feature>
<accession>Q7UUX9</accession>
<dbReference type="GO" id="GO:0015764">
    <property type="term" value="P:N-acetylglucosamine transport"/>
    <property type="evidence" value="ECO:0000318"/>
    <property type="project" value="GO_Central"/>
</dbReference>
<dbReference type="PANTHER" id="PTHR46244:SF3">
    <property type="entry name" value="PHOSPHOENOLPYRUVATE-PROTEIN PHOSPHOTRANSFERASE"/>
    <property type="match status" value="1"/>
</dbReference>
<evidence type="ECO:0000259" key="22">
    <source>
        <dbReference type="Pfam" id="PF02896"/>
    </source>
</evidence>
<evidence type="ECO:0000313" key="25">
    <source>
        <dbReference type="Proteomes" id="UP000001025"/>
    </source>
</evidence>
<dbReference type="AlphaFoldDB" id="Q7UUX9"/>
<keyword evidence="12 17" id="KW-0598">Phosphotransferase system</keyword>
<sequence length="614" mass="66159">MIHAGLRETGFSQENGMKRMEGNSLSIGLAKGVAVVLGYELQRTITLPSDDVSDPISRSNVSGECDRMDVALEKSKQDLQDLKSIATGNTSIASAIDLVSAHASMAGEIASLVKDRISHDLVGVEDALESVICQTVGRLTKIDNDYLRERETDVRDIGQRMKRHLLGMTATRLDELPENAIIVARELAPSDAIALANSGIIGIVTQVGGNLGHTAIIARSMGIPAVSGIANATQRITSGMTLLIDGDAGFVTAEPSEQELSEFDSRMAVANRESNSLQANHSDPATATKCQTLDGTDIMLYGNVGLAADLDQVLHHGLAGVGLFRTEFLYLQSERRPDTESQRLLYEQMAARLGDLPLVIRTFDLGGDKLPPFLSQDENVDASSLSLRGLRFSLAEKDLLRSQLTAIVRVAQDADVKILFPMVIGGHDFSQAIAMVDEVVEECNAFKRPQIGAMIETPAALFCLDEILELADFIAIGTNDLTQYLLAADRELSAENDQVTAMHPAVLRAIHQIASAAKRWDCPVCVCGEEAGDPEFAELLIGLGIRELSVTSSRSEKLRTAIAKMDSTHASALALKAQDCRCPQEVRQLLRLATKNQMISNAPGRSIDAIESCS</sequence>
<comment type="cofactor">
    <cofactor evidence="2 17 20">
        <name>Mg(2+)</name>
        <dbReference type="ChEBI" id="CHEBI:18420"/>
    </cofactor>
</comment>
<evidence type="ECO:0000256" key="7">
    <source>
        <dbReference type="ARBA" id="ARBA00016544"/>
    </source>
</evidence>
<dbReference type="PRINTS" id="PR01736">
    <property type="entry name" value="PHPHTRNFRASE"/>
</dbReference>
<evidence type="ECO:0000256" key="3">
    <source>
        <dbReference type="ARBA" id="ARBA00002728"/>
    </source>
</evidence>
<evidence type="ECO:0000256" key="12">
    <source>
        <dbReference type="ARBA" id="ARBA00022683"/>
    </source>
</evidence>
<dbReference type="SUPFAM" id="SSF52009">
    <property type="entry name" value="Phosphohistidine domain"/>
    <property type="match status" value="1"/>
</dbReference>
<protein>
    <recommendedName>
        <fullName evidence="7 17">Phosphoenolpyruvate-protein phosphotransferase</fullName>
        <ecNumber evidence="6 17">2.7.3.9</ecNumber>
    </recommendedName>
    <alternativeName>
        <fullName evidence="16 17">Phosphotransferase system, enzyme I</fullName>
    </alternativeName>
</protein>
<keyword evidence="8 17" id="KW-0813">Transport</keyword>
<dbReference type="InterPro" id="IPR040442">
    <property type="entry name" value="Pyrv_kinase-like_dom_sf"/>
</dbReference>
<dbReference type="InterPro" id="IPR023151">
    <property type="entry name" value="PEP_util_CS"/>
</dbReference>
<dbReference type="InterPro" id="IPR036618">
    <property type="entry name" value="PtsI_HPr-bd_sf"/>
</dbReference>
<feature type="active site" description="Tele-phosphohistidine intermediate" evidence="18">
    <location>
        <position position="213"/>
    </location>
</feature>
<dbReference type="InterPro" id="IPR015813">
    <property type="entry name" value="Pyrv/PenolPyrv_kinase-like_dom"/>
</dbReference>
<keyword evidence="14 17" id="KW-0418">Kinase</keyword>
<name>Q7UUX9_RHOBA</name>
<dbReference type="SUPFAM" id="SSF51621">
    <property type="entry name" value="Phosphoenolpyruvate/pyruvate domain"/>
    <property type="match status" value="1"/>
</dbReference>
<evidence type="ECO:0000259" key="21">
    <source>
        <dbReference type="Pfam" id="PF00391"/>
    </source>
</evidence>
<keyword evidence="10 17" id="KW-0762">Sugar transport</keyword>
<dbReference type="Proteomes" id="UP000001025">
    <property type="component" value="Chromosome"/>
</dbReference>
<gene>
    <name evidence="24" type="ordered locus">RB2992</name>
</gene>
<dbReference type="GO" id="GO:0005737">
    <property type="term" value="C:cytoplasm"/>
    <property type="evidence" value="ECO:0007669"/>
    <property type="project" value="UniProtKB-SubCell"/>
</dbReference>
<feature type="binding site" evidence="19">
    <location>
        <position position="490"/>
    </location>
    <ligand>
        <name>phosphoenolpyruvate</name>
        <dbReference type="ChEBI" id="CHEBI:58702"/>
    </ligand>
</feature>
<evidence type="ECO:0000256" key="16">
    <source>
        <dbReference type="ARBA" id="ARBA00033235"/>
    </source>
</evidence>
<evidence type="ECO:0000256" key="11">
    <source>
        <dbReference type="ARBA" id="ARBA00022679"/>
    </source>
</evidence>
<feature type="active site" description="Proton donor" evidence="18">
    <location>
        <position position="527"/>
    </location>
</feature>
<dbReference type="PIRSF" id="PIRSF000732">
    <property type="entry name" value="PTS_enzyme_I"/>
    <property type="match status" value="1"/>
</dbReference>
<dbReference type="PATRIC" id="fig|243090.15.peg.1383"/>
<evidence type="ECO:0000256" key="18">
    <source>
        <dbReference type="PIRSR" id="PIRSR000732-1"/>
    </source>
</evidence>
<keyword evidence="9 17" id="KW-0963">Cytoplasm</keyword>
<dbReference type="Gene3D" id="1.10.274.10">
    <property type="entry name" value="PtsI, HPr-binding domain"/>
    <property type="match status" value="1"/>
</dbReference>
<feature type="binding site" evidence="20">
    <location>
        <position position="480"/>
    </location>
    <ligand>
        <name>Mg(2+)</name>
        <dbReference type="ChEBI" id="CHEBI:18420"/>
    </ligand>
</feature>
<dbReference type="Gene3D" id="3.50.30.10">
    <property type="entry name" value="Phosphohistidine domain"/>
    <property type="match status" value="1"/>
</dbReference>
<evidence type="ECO:0000256" key="17">
    <source>
        <dbReference type="PIRNR" id="PIRNR000732"/>
    </source>
</evidence>
<dbReference type="GO" id="GO:0009401">
    <property type="term" value="P:phosphoenolpyruvate-dependent sugar phosphotransferase system"/>
    <property type="evidence" value="ECO:0007669"/>
    <property type="project" value="UniProtKB-KW"/>
</dbReference>
<evidence type="ECO:0000256" key="15">
    <source>
        <dbReference type="ARBA" id="ARBA00022842"/>
    </source>
</evidence>
<dbReference type="Pfam" id="PF05524">
    <property type="entry name" value="PEP-utilisers_N"/>
    <property type="match status" value="1"/>
</dbReference>
<dbReference type="EMBL" id="BX294138">
    <property type="protein sequence ID" value="CAD72948.1"/>
    <property type="molecule type" value="Genomic_DNA"/>
</dbReference>
<dbReference type="STRING" id="243090.RB2992"/>
<dbReference type="EnsemblBacteria" id="CAD72948">
    <property type="protein sequence ID" value="CAD72948"/>
    <property type="gene ID" value="RB2992"/>
</dbReference>
<dbReference type="PROSITE" id="PS00742">
    <property type="entry name" value="PEP_ENZYMES_2"/>
    <property type="match status" value="1"/>
</dbReference>
<comment type="function">
    <text evidence="3 17">General (non sugar-specific) component of the phosphoenolpyruvate-dependent sugar phosphotransferase system (sugar PTS). This major carbohydrate active-transport system catalyzes the phosphorylation of incoming sugar substrates concomitantly with their translocation across the cell membrane. Enzyme I transfers the phosphoryl group from phosphoenolpyruvate (PEP) to the phosphoryl carrier protein (HPr).</text>
</comment>
<comment type="subcellular location">
    <subcellularLocation>
        <location evidence="4 17">Cytoplasm</location>
    </subcellularLocation>
</comment>
<evidence type="ECO:0000256" key="6">
    <source>
        <dbReference type="ARBA" id="ARBA00012232"/>
    </source>
</evidence>
<evidence type="ECO:0000256" key="1">
    <source>
        <dbReference type="ARBA" id="ARBA00000683"/>
    </source>
</evidence>
<dbReference type="Pfam" id="PF00391">
    <property type="entry name" value="PEP-utilizers"/>
    <property type="match status" value="1"/>
</dbReference>
<dbReference type="InterPro" id="IPR008731">
    <property type="entry name" value="PTS_EIN"/>
</dbReference>
<dbReference type="Pfam" id="PF02896">
    <property type="entry name" value="PEP-utilizers_C"/>
    <property type="match status" value="1"/>
</dbReference>
<evidence type="ECO:0000256" key="19">
    <source>
        <dbReference type="PIRSR" id="PIRSR000732-2"/>
    </source>
</evidence>
<keyword evidence="15 17" id="KW-0460">Magnesium</keyword>
<dbReference type="GO" id="GO:0016301">
    <property type="term" value="F:kinase activity"/>
    <property type="evidence" value="ECO:0007669"/>
    <property type="project" value="UniProtKB-KW"/>
</dbReference>
<dbReference type="InterPro" id="IPR006318">
    <property type="entry name" value="PTS_EI-like"/>
</dbReference>
<organism evidence="24 25">
    <name type="scientific">Rhodopirellula baltica (strain DSM 10527 / NCIMB 13988 / SH1)</name>
    <dbReference type="NCBI Taxonomy" id="243090"/>
    <lineage>
        <taxon>Bacteria</taxon>
        <taxon>Pseudomonadati</taxon>
        <taxon>Planctomycetota</taxon>
        <taxon>Planctomycetia</taxon>
        <taxon>Pirellulales</taxon>
        <taxon>Pirellulaceae</taxon>
        <taxon>Rhodopirellula</taxon>
    </lineage>
</organism>
<dbReference type="HOGENOM" id="CLU_007308_7_0_0"/>
<evidence type="ECO:0000256" key="10">
    <source>
        <dbReference type="ARBA" id="ARBA00022597"/>
    </source>
</evidence>
<dbReference type="InterPro" id="IPR024692">
    <property type="entry name" value="PTS_EI"/>
</dbReference>
<feature type="binding site" evidence="19">
    <location>
        <position position="325"/>
    </location>
    <ligand>
        <name>phosphoenolpyruvate</name>
        <dbReference type="ChEBI" id="CHEBI:58702"/>
    </ligand>
</feature>
<evidence type="ECO:0000256" key="13">
    <source>
        <dbReference type="ARBA" id="ARBA00022723"/>
    </source>
</evidence>
<evidence type="ECO:0000256" key="4">
    <source>
        <dbReference type="ARBA" id="ARBA00004496"/>
    </source>
</evidence>
<dbReference type="InParanoid" id="Q7UUX9"/>
<dbReference type="GO" id="GO:0008965">
    <property type="term" value="F:phosphoenolpyruvate-protein phosphotransferase activity"/>
    <property type="evidence" value="ECO:0000318"/>
    <property type="project" value="GO_Central"/>
</dbReference>
<dbReference type="OrthoDB" id="9765468at2"/>
<dbReference type="SUPFAM" id="SSF47831">
    <property type="entry name" value="Enzyme I of the PEP:sugar phosphotransferase system HPr-binding (sub)domain"/>
    <property type="match status" value="1"/>
</dbReference>
<evidence type="ECO:0000313" key="24">
    <source>
        <dbReference type="EMBL" id="CAD72948.1"/>
    </source>
</evidence>
<evidence type="ECO:0000256" key="5">
    <source>
        <dbReference type="ARBA" id="ARBA00007837"/>
    </source>
</evidence>
<dbReference type="KEGG" id="rba:RB2992"/>
<feature type="domain" description="Phosphotransferase system enzyme I N-terminal" evidence="23">
    <location>
        <begin position="22"/>
        <end position="150"/>
    </location>
</feature>
<dbReference type="EC" id="2.7.3.9" evidence="6 17"/>
<keyword evidence="13 17" id="KW-0479">Metal-binding</keyword>
<evidence type="ECO:0000256" key="14">
    <source>
        <dbReference type="ARBA" id="ARBA00022777"/>
    </source>
</evidence>
<dbReference type="PANTHER" id="PTHR46244">
    <property type="entry name" value="PHOSPHOENOLPYRUVATE-PROTEIN PHOSPHOTRANSFERASE"/>
    <property type="match status" value="1"/>
</dbReference>
<dbReference type="NCBIfam" id="TIGR01417">
    <property type="entry name" value="PTS_I_fam"/>
    <property type="match status" value="1"/>
</dbReference>
<feature type="domain" description="PEP-utilising enzyme mobile" evidence="21">
    <location>
        <begin position="176"/>
        <end position="249"/>
    </location>
</feature>
<dbReference type="InterPro" id="IPR036637">
    <property type="entry name" value="Phosphohistidine_dom_sf"/>
</dbReference>
<evidence type="ECO:0000256" key="9">
    <source>
        <dbReference type="ARBA" id="ARBA00022490"/>
    </source>
</evidence>
<evidence type="ECO:0000256" key="2">
    <source>
        <dbReference type="ARBA" id="ARBA00001946"/>
    </source>
</evidence>
<feature type="domain" description="PEP-utilising enzyme C-terminal" evidence="22">
    <location>
        <begin position="287"/>
        <end position="566"/>
    </location>
</feature>
<dbReference type="Gene3D" id="3.20.20.60">
    <property type="entry name" value="Phosphoenolpyruvate-binding domains"/>
    <property type="match status" value="1"/>
</dbReference>
<reference evidence="24 25" key="1">
    <citation type="journal article" date="2003" name="Proc. Natl. Acad. Sci. U.S.A.">
        <title>Complete genome sequence of the marine planctomycete Pirellula sp. strain 1.</title>
        <authorList>
            <person name="Gloeckner F.O."/>
            <person name="Kube M."/>
            <person name="Bauer M."/>
            <person name="Teeling H."/>
            <person name="Lombardot T."/>
            <person name="Ludwig W."/>
            <person name="Gade D."/>
            <person name="Beck A."/>
            <person name="Borzym K."/>
            <person name="Heitmann K."/>
            <person name="Rabus R."/>
            <person name="Schlesner H."/>
            <person name="Amann R."/>
            <person name="Reinhardt R."/>
        </authorList>
    </citation>
    <scope>NUCLEOTIDE SEQUENCE [LARGE SCALE GENOMIC DNA]</scope>
    <source>
        <strain evidence="25">DSM 10527 / NCIMB 13988 / SH1</strain>
    </source>
</reference>
<evidence type="ECO:0000259" key="23">
    <source>
        <dbReference type="Pfam" id="PF05524"/>
    </source>
</evidence>